<organism evidence="1 2">
    <name type="scientific">Legionella brunensis</name>
    <dbReference type="NCBI Taxonomy" id="29422"/>
    <lineage>
        <taxon>Bacteria</taxon>
        <taxon>Pseudomonadati</taxon>
        <taxon>Pseudomonadota</taxon>
        <taxon>Gammaproteobacteria</taxon>
        <taxon>Legionellales</taxon>
        <taxon>Legionellaceae</taxon>
        <taxon>Legionella</taxon>
    </lineage>
</organism>
<accession>A0A0W0S377</accession>
<reference evidence="1 2" key="1">
    <citation type="submission" date="2015-11" db="EMBL/GenBank/DDBJ databases">
        <title>Genomic analysis of 38 Legionella species identifies large and diverse effector repertoires.</title>
        <authorList>
            <person name="Burstein D."/>
            <person name="Amaro F."/>
            <person name="Zusman T."/>
            <person name="Lifshitz Z."/>
            <person name="Cohen O."/>
            <person name="Gilbert J.A."/>
            <person name="Pupko T."/>
            <person name="Shuman H.A."/>
            <person name="Segal G."/>
        </authorList>
    </citation>
    <scope>NUCLEOTIDE SEQUENCE [LARGE SCALE GENOMIC DNA]</scope>
    <source>
        <strain evidence="1 2">ATCC 43878</strain>
    </source>
</reference>
<sequence>MSNNFMAAFLSEIDIVTARQLYIKEQPATATFHLIIDQLSDQRACDKLAILLTLLNENSTIDDCIRLKSKILLQLALDALSHSNKTKAEQTLNELKVLLTNDALSFWQESLPKLVLWIETHHQNEDILFLLQHLPSIQRERLYSRLLETADGNPSWLAPLITYVVSNFHTPSSLVTEVQRHLGKLASSLLLSPTLCHEKIGYLSLALTTEELVNITFQLRAIAATYATDSREKQHQRFIERRQTYLNKYDALATALTVRATNSNAEYELLVHGNNELANILMIKRLKLQITPNIQRELVTELLEKHSQYDLQDPLFKAAATESFLNVFSNLPLDSLSLYFKKFYSHYANKNLAETIRFLDLLFEKSRDKTKILRCLDDIDDGDKTVTINFITTSRARDDDLTTACLERLDEKQLINLYGHIIALRSLIQYQIESLPSSYYQVLSKKIRASSTPTQHFADLAEIIKLMSEEIINDTIKNIFRNFNDNVNLRYQWLNALFNAKVNITSLLGSCQDLLKTVKLPEQVALLKPLSSEEILALYLHMLSHNAATEDFHCFVELLKDSDRQPLLLYLLLNTPIVNKSFLDQLVPFIDDKNLITLIIQLLDKVNDDNNYTGTLEELLQYFCQRLQSTTDEKASLHQWIDCEDAKKLASHLLESPICFYALASRSSLFQDFTPNLLQGYLVNNASADLRLRANRVLNLVPFDTTKIENIALGVLSHFHSSPKKLQTLFINLESAQQSLDEQGKKNFTCLKQACCKLLKSTSEDYEEKLCTTLLTTQLTTTHCFDSFLAKLASNISQSKDAHLSAQYLTQIETNALEQIPPPALATILTKSIQETTKSNWQKVAIHLKEQNITRSVQLVRKLIAQISNCNNNPVLFEQALQFIVNLENIDELIPFLKEEELQWLIKESRDKGLHEKFPHWFKLLLSQIKFEDLNYCSLFALLPPDQCLLDTMYQFDELKPHAATIFLQLAKRATAPVHFIALFQQLVKESSQQKRQFIIQIQEHLQVSTLTPAALFVLNMLLLTLDDLHTDTRVDRNLVLDHLQLIAALTHQQMSSNEHCGFSHELQQLMINTLSYMIEQDNRWSNTILTSQEFANIALAWLEKVDNKALDRHPLTKILLQNTSIPLPPTLTSDKRYQGFVKQLLTAPPQTMNEDQFSIFFETLTPENQKGLALDLLQRPTLGDVQWSSLMTLARVLPTNTLYNIYSQSKTRFVFVDLLARHPNGMTALNNFEQNMLIAEITSGKQVLRILDSYSPAHAKVTFVEAIFNYLDEKKIPLLSWLESMNVDTQTLAAFANYTTQEKRQLQLRKVIQESHFLNRRVNEYLQTPTLEMFLEPKGLLFSLLGEAALNPWQGWLCQFQLMQTLEPYTLRKAIPVQFELLEQVSQLNNFLEPLSQSQEVACSMLQSARWIQRLPLLFGGVLAIIYEYQNSNTEFQKAVEQTKLYQLLVLPLLSNKYSISLAETQLNHLYNLLIDYHQAFQDTYPTHAQRIFTYLKDYQHRLKTMEHFAPPKLVQLFIPDSYFGRIKNGQTRPLQEIETELLSTAAKKHQEWLAYKQFSPALQLSNLLTALLKTPKVFEKVEFRKWFLEYCLFSPLAGSLKSELLIQLLSQFPNNEFTEQITQIHSKLKQFHVAYETLKQLATVSSLPEVMRFLYSQSIEVLRLQLNAAMFAHQPHLTNLLFMALQAKRTQLPWQKIQALLPPKELTNYLEVDWIHLELGKLSAVESELALRHQELMVLGFSAFNDTQNLTRLTNLSHSIVKENIDSTVVILNSYLRFLSTTKSDSICIKLFHLLNELYFDTKKTYVLFRKITDELLNRIIVLALQEPKKYEELLQKIIYAGFGEKCQTLMNTEFDTLGKITDKTNNSVPFLEKLSLEQFAQLTPEECEKILILQRLSFNIKPLEELTTWNVAEEQQENYSYFCADASLYETLFCLQQQLTKSNLRSEIIDSAQQNLDYCLNFLSVEAKMLSYNSLMDKFHQDINIQKPGTYYHWLCLLSFLAEDKNILITHFLNWLTQLDDKELTNCSFLDKLLAHILDKDLLVELCQNISHTSSITPAKSTWLFERIVRAKSITKEAIENIVLGFSWDWLKEQIKSSTMNRLNLLELALQQKNHIKAITVNTSSKLAFFTLLNECQLSANELIHLQKIISNQAIKSMIIAHLLGRKDYIEKLQGESFLTNLITAEKRLSPRLQPLVFQLHLDSLSPEVFKQLQPEAAASLFCSIKNFHRFDETYVESLLLLMGEQSDCLIKYWLSYYGTMPNSATPLVALLKLAPQKVLASLAEISEDKRRHLLNILIKNLDKLTLVDAKNLLGLCHESHLVYAAHLYLYEGISEDVSIQFINELTEKILEQKVSLTSQTIHLLMRLSERAAFSALRKKLGRATSDHLRSSALFADCSIFYDEGHLNLKRMQKLVPLQINQADQTGAENQRGFVQIFTKTLKKMLVGEESAPIQLNDLAVNPLIAVLAKDTEKLPSIDYFLIHYHGKTESLQRCINDYFDYLAARCLTERNKKPYSTTWLLTRSEVAQSTRKTIFDSLLTHPELFDERICGGMLLFDAEQAVAHFGLQGDYPNLITLCSGLPFLDENSDTAKMVERARKEAEFESTMATISGFLAEFRIWFRRSLFYGWETWLQPRNPQYVIPCDVAKAENSSTLILQELTTVNVSQEIPPTREASQESLENLLTHIDATTDLPSLTLLANALNIFEWQKPSKAEIQTRETVDNLFEGLLRRAKGEYNFATWLPQHVEPFITNRRQLIGLYNQTDQQEKLANLLSIAIEGPGNFKELATLLLETKEPELVTEKVDPILLPQQPSYSLMGTITGTFSSITSFFWRTDANAPQETQATANPAPNKGWFNLFSR</sequence>
<dbReference type="RefSeq" id="WP_058442755.1">
    <property type="nucleotide sequence ID" value="NZ_CAAAHU010000011.1"/>
</dbReference>
<dbReference type="OrthoDB" id="5648933at2"/>
<dbReference type="EMBL" id="LNXV01000034">
    <property type="protein sequence ID" value="KTC77886.1"/>
    <property type="molecule type" value="Genomic_DNA"/>
</dbReference>
<protein>
    <submittedName>
        <fullName evidence="1">Dot/Icm T4SS effector</fullName>
    </submittedName>
</protein>
<gene>
    <name evidence="1" type="ORF">Lbru_2779</name>
</gene>
<dbReference type="PATRIC" id="fig|29422.6.peg.2946"/>
<proteinExistence type="predicted"/>
<dbReference type="Proteomes" id="UP000054742">
    <property type="component" value="Unassembled WGS sequence"/>
</dbReference>
<evidence type="ECO:0000313" key="1">
    <source>
        <dbReference type="EMBL" id="KTC77886.1"/>
    </source>
</evidence>
<comment type="caution">
    <text evidence="1">The sequence shown here is derived from an EMBL/GenBank/DDBJ whole genome shotgun (WGS) entry which is preliminary data.</text>
</comment>
<evidence type="ECO:0000313" key="2">
    <source>
        <dbReference type="Proteomes" id="UP000054742"/>
    </source>
</evidence>
<dbReference type="STRING" id="29422.Lbru_2779"/>
<name>A0A0W0S377_9GAMM</name>
<keyword evidence="2" id="KW-1185">Reference proteome</keyword>